<accession>A0A9K3IM84</accession>
<protein>
    <submittedName>
        <fullName evidence="1">Uncharacterized protein</fullName>
    </submittedName>
</protein>
<reference evidence="1" key="1">
    <citation type="journal article" date="2017" name="Nature">
        <title>The sunflower genome provides insights into oil metabolism, flowering and Asterid evolution.</title>
        <authorList>
            <person name="Badouin H."/>
            <person name="Gouzy J."/>
            <person name="Grassa C.J."/>
            <person name="Murat F."/>
            <person name="Staton S.E."/>
            <person name="Cottret L."/>
            <person name="Lelandais-Briere C."/>
            <person name="Owens G.L."/>
            <person name="Carrere S."/>
            <person name="Mayjonade B."/>
            <person name="Legrand L."/>
            <person name="Gill N."/>
            <person name="Kane N.C."/>
            <person name="Bowers J.E."/>
            <person name="Hubner S."/>
            <person name="Bellec A."/>
            <person name="Berard A."/>
            <person name="Berges H."/>
            <person name="Blanchet N."/>
            <person name="Boniface M.C."/>
            <person name="Brunel D."/>
            <person name="Catrice O."/>
            <person name="Chaidir N."/>
            <person name="Claudel C."/>
            <person name="Donnadieu C."/>
            <person name="Faraut T."/>
            <person name="Fievet G."/>
            <person name="Helmstetter N."/>
            <person name="King M."/>
            <person name="Knapp S.J."/>
            <person name="Lai Z."/>
            <person name="Le Paslier M.C."/>
            <person name="Lippi Y."/>
            <person name="Lorenzon L."/>
            <person name="Mandel J.R."/>
            <person name="Marage G."/>
            <person name="Marchand G."/>
            <person name="Marquand E."/>
            <person name="Bret-Mestries E."/>
            <person name="Morien E."/>
            <person name="Nambeesan S."/>
            <person name="Nguyen T."/>
            <person name="Pegot-Espagnet P."/>
            <person name="Pouilly N."/>
            <person name="Raftis F."/>
            <person name="Sallet E."/>
            <person name="Schiex T."/>
            <person name="Thomas J."/>
            <person name="Vandecasteele C."/>
            <person name="Vares D."/>
            <person name="Vear F."/>
            <person name="Vautrin S."/>
            <person name="Crespi M."/>
            <person name="Mangin B."/>
            <person name="Burke J.M."/>
            <person name="Salse J."/>
            <person name="Munos S."/>
            <person name="Vincourt P."/>
            <person name="Rieseberg L.H."/>
            <person name="Langlade N.B."/>
        </authorList>
    </citation>
    <scope>NUCLEOTIDE SEQUENCE</scope>
    <source>
        <tissue evidence="1">Leaves</tissue>
    </source>
</reference>
<name>A0A9K3IM84_HELAN</name>
<keyword evidence="2" id="KW-1185">Reference proteome</keyword>
<proteinExistence type="predicted"/>
<sequence>MSIYLIGITLPIEMRKKGVRQLRRRRFEIRTKHTFISYILLLYDNFEYN</sequence>
<evidence type="ECO:0000313" key="2">
    <source>
        <dbReference type="Proteomes" id="UP000215914"/>
    </source>
</evidence>
<comment type="caution">
    <text evidence="1">The sequence shown here is derived from an EMBL/GenBank/DDBJ whole genome shotgun (WGS) entry which is preliminary data.</text>
</comment>
<dbReference type="EMBL" id="MNCJ02000322">
    <property type="protein sequence ID" value="KAF5799397.1"/>
    <property type="molecule type" value="Genomic_DNA"/>
</dbReference>
<dbReference type="Gramene" id="mRNA:HanXRQr2_Chr07g0304101">
    <property type="protein sequence ID" value="CDS:HanXRQr2_Chr07g0304101.1"/>
    <property type="gene ID" value="HanXRQr2_Chr07g0304101"/>
</dbReference>
<dbReference type="Proteomes" id="UP000215914">
    <property type="component" value="Unassembled WGS sequence"/>
</dbReference>
<organism evidence="1 2">
    <name type="scientific">Helianthus annuus</name>
    <name type="common">Common sunflower</name>
    <dbReference type="NCBI Taxonomy" id="4232"/>
    <lineage>
        <taxon>Eukaryota</taxon>
        <taxon>Viridiplantae</taxon>
        <taxon>Streptophyta</taxon>
        <taxon>Embryophyta</taxon>
        <taxon>Tracheophyta</taxon>
        <taxon>Spermatophyta</taxon>
        <taxon>Magnoliopsida</taxon>
        <taxon>eudicotyledons</taxon>
        <taxon>Gunneridae</taxon>
        <taxon>Pentapetalae</taxon>
        <taxon>asterids</taxon>
        <taxon>campanulids</taxon>
        <taxon>Asterales</taxon>
        <taxon>Asteraceae</taxon>
        <taxon>Asteroideae</taxon>
        <taxon>Heliantheae alliance</taxon>
        <taxon>Heliantheae</taxon>
        <taxon>Helianthus</taxon>
    </lineage>
</organism>
<dbReference type="AlphaFoldDB" id="A0A9K3IM84"/>
<reference evidence="1" key="2">
    <citation type="submission" date="2020-06" db="EMBL/GenBank/DDBJ databases">
        <title>Helianthus annuus Genome sequencing and assembly Release 2.</title>
        <authorList>
            <person name="Gouzy J."/>
            <person name="Langlade N."/>
            <person name="Munos S."/>
        </authorList>
    </citation>
    <scope>NUCLEOTIDE SEQUENCE</scope>
    <source>
        <tissue evidence="1">Leaves</tissue>
    </source>
</reference>
<gene>
    <name evidence="1" type="ORF">HanXRQr2_Chr07g0304101</name>
</gene>
<evidence type="ECO:0000313" key="1">
    <source>
        <dbReference type="EMBL" id="KAF5799397.1"/>
    </source>
</evidence>